<sequence>MAMSQAAHVRHTAKPLRVVSSYDQLTADEATCADDVIDAVQQAMSHYSPATTTSREKLWYSVFYGGWDTSKDLLSPVPVPPLDHQTLAALVGWLNQDLPPSTCALRKNEAKNKAAKKALGKTKAAYEFVETPPKVAVDRRQGRPVYLRARLRPTTNDIDWFWTDANGKGVKLAFIDLEDIDAGEKIDLATAQAWALDVHDTMVEEHARAHNISQATYWIRCRLLRRIDMTTGGQRPPMPTALDFATLEKGRLLWPLALTLPNLSDDVKKRRPRWLADNPSGENPPIV</sequence>
<dbReference type="AlphaFoldDB" id="A0A9Q8QA61"/>
<dbReference type="OrthoDB" id="4918914at2759"/>
<dbReference type="Proteomes" id="UP000829364">
    <property type="component" value="Chromosome 2"/>
</dbReference>
<gene>
    <name evidence="1" type="ORF">JDV02_002366</name>
</gene>
<dbReference type="GeneID" id="72064327"/>
<evidence type="ECO:0000313" key="2">
    <source>
        <dbReference type="Proteomes" id="UP000829364"/>
    </source>
</evidence>
<protein>
    <submittedName>
        <fullName evidence="1">Uncharacterized protein</fullName>
    </submittedName>
</protein>
<accession>A0A9Q8QA61</accession>
<reference evidence="1" key="1">
    <citation type="submission" date="2021-11" db="EMBL/GenBank/DDBJ databases">
        <title>Purpureocillium_takamizusanense_genome.</title>
        <authorList>
            <person name="Nguyen N.-H."/>
        </authorList>
    </citation>
    <scope>NUCLEOTIDE SEQUENCE</scope>
    <source>
        <strain evidence="1">PT3</strain>
    </source>
</reference>
<keyword evidence="2" id="KW-1185">Reference proteome</keyword>
<organism evidence="1 2">
    <name type="scientific">Purpureocillium takamizusanense</name>
    <dbReference type="NCBI Taxonomy" id="2060973"/>
    <lineage>
        <taxon>Eukaryota</taxon>
        <taxon>Fungi</taxon>
        <taxon>Dikarya</taxon>
        <taxon>Ascomycota</taxon>
        <taxon>Pezizomycotina</taxon>
        <taxon>Sordariomycetes</taxon>
        <taxon>Hypocreomycetidae</taxon>
        <taxon>Hypocreales</taxon>
        <taxon>Ophiocordycipitaceae</taxon>
        <taxon>Purpureocillium</taxon>
    </lineage>
</organism>
<evidence type="ECO:0000313" key="1">
    <source>
        <dbReference type="EMBL" id="UNI15880.1"/>
    </source>
</evidence>
<name>A0A9Q8QA61_9HYPO</name>
<dbReference type="RefSeq" id="XP_047839361.1">
    <property type="nucleotide sequence ID" value="XM_047983390.1"/>
</dbReference>
<proteinExistence type="predicted"/>
<dbReference type="KEGG" id="ptkz:JDV02_002366"/>
<dbReference type="EMBL" id="CP086355">
    <property type="protein sequence ID" value="UNI15880.1"/>
    <property type="molecule type" value="Genomic_DNA"/>
</dbReference>